<sequence>MQRIGKDLEVLNRLGVGLLPCPFYLCVSNLRLVNKTHYTDSFVMRYLSSDLNLFRVLLTIYLQGNLTRAGKVLGVTQPAISNALARLRTMYDDPLFVRSGSRMRPTQKTEQIIQQVSIALELLTSTLSPDQPMPQAKD</sequence>
<dbReference type="PANTHER" id="PTHR30118:SF15">
    <property type="entry name" value="TRANSCRIPTIONAL REGULATORY PROTEIN"/>
    <property type="match status" value="1"/>
</dbReference>
<evidence type="ECO:0000313" key="7">
    <source>
        <dbReference type="Proteomes" id="UP000229757"/>
    </source>
</evidence>
<dbReference type="PANTHER" id="PTHR30118">
    <property type="entry name" value="HTH-TYPE TRANSCRIPTIONAL REGULATOR LEUO-RELATED"/>
    <property type="match status" value="1"/>
</dbReference>
<name>A0A2K8KPT5_9GAMM</name>
<accession>A0A2K8KPT5</accession>
<dbReference type="AlphaFoldDB" id="A0A2K8KPT5"/>
<dbReference type="InterPro" id="IPR036390">
    <property type="entry name" value="WH_DNA-bd_sf"/>
</dbReference>
<dbReference type="InterPro" id="IPR000847">
    <property type="entry name" value="LysR_HTH_N"/>
</dbReference>
<gene>
    <name evidence="6" type="ORF">REIFOR_01628</name>
</gene>
<dbReference type="GO" id="GO:0003677">
    <property type="term" value="F:DNA binding"/>
    <property type="evidence" value="ECO:0007669"/>
    <property type="project" value="UniProtKB-KW"/>
</dbReference>
<evidence type="ECO:0000256" key="2">
    <source>
        <dbReference type="ARBA" id="ARBA00023015"/>
    </source>
</evidence>
<evidence type="ECO:0000256" key="1">
    <source>
        <dbReference type="ARBA" id="ARBA00009437"/>
    </source>
</evidence>
<keyword evidence="2" id="KW-0805">Transcription regulation</keyword>
<dbReference type="InterPro" id="IPR050389">
    <property type="entry name" value="LysR-type_TF"/>
</dbReference>
<protein>
    <submittedName>
        <fullName evidence="6">Transcriptional regulator, LysR family</fullName>
    </submittedName>
</protein>
<keyword evidence="3" id="KW-0238">DNA-binding</keyword>
<feature type="domain" description="HTH lysR-type" evidence="5">
    <location>
        <begin position="50"/>
        <end position="106"/>
    </location>
</feature>
<dbReference type="Gene3D" id="1.10.10.10">
    <property type="entry name" value="Winged helix-like DNA-binding domain superfamily/Winged helix DNA-binding domain"/>
    <property type="match status" value="1"/>
</dbReference>
<evidence type="ECO:0000256" key="3">
    <source>
        <dbReference type="ARBA" id="ARBA00023125"/>
    </source>
</evidence>
<organism evidence="6 7">
    <name type="scientific">Reinekea forsetii</name>
    <dbReference type="NCBI Taxonomy" id="1336806"/>
    <lineage>
        <taxon>Bacteria</taxon>
        <taxon>Pseudomonadati</taxon>
        <taxon>Pseudomonadota</taxon>
        <taxon>Gammaproteobacteria</taxon>
        <taxon>Oceanospirillales</taxon>
        <taxon>Saccharospirillaceae</taxon>
        <taxon>Reinekea</taxon>
    </lineage>
</organism>
<dbReference type="Pfam" id="PF00126">
    <property type="entry name" value="HTH_1"/>
    <property type="match status" value="1"/>
</dbReference>
<dbReference type="KEGG" id="rfo:REIFOR_01628"/>
<comment type="similarity">
    <text evidence="1">Belongs to the LysR transcriptional regulatory family.</text>
</comment>
<dbReference type="PRINTS" id="PR00039">
    <property type="entry name" value="HTHLYSR"/>
</dbReference>
<keyword evidence="7" id="KW-1185">Reference proteome</keyword>
<dbReference type="Proteomes" id="UP000229757">
    <property type="component" value="Chromosome"/>
</dbReference>
<evidence type="ECO:0000256" key="4">
    <source>
        <dbReference type="ARBA" id="ARBA00023163"/>
    </source>
</evidence>
<dbReference type="EMBL" id="CP011797">
    <property type="protein sequence ID" value="ATX76773.1"/>
    <property type="molecule type" value="Genomic_DNA"/>
</dbReference>
<evidence type="ECO:0000313" key="6">
    <source>
        <dbReference type="EMBL" id="ATX76773.1"/>
    </source>
</evidence>
<dbReference type="PROSITE" id="PS50931">
    <property type="entry name" value="HTH_LYSR"/>
    <property type="match status" value="1"/>
</dbReference>
<reference evidence="6 7" key="1">
    <citation type="journal article" date="2017" name="Environ. Microbiol.">
        <title>Genomic and physiological analyses of 'Reinekea forsetii' reveal a versatile opportunistic lifestyle during spring algae blooms.</title>
        <authorList>
            <person name="Avci B."/>
            <person name="Hahnke R.L."/>
            <person name="Chafee M."/>
            <person name="Fischer T."/>
            <person name="Gruber-Vodicka H."/>
            <person name="Tegetmeyer H.E."/>
            <person name="Harder J."/>
            <person name="Fuchs B.M."/>
            <person name="Amann R.I."/>
            <person name="Teeling H."/>
        </authorList>
    </citation>
    <scope>NUCLEOTIDE SEQUENCE [LARGE SCALE GENOMIC DNA]</scope>
    <source>
        <strain evidence="6 7">Hel1_31_D35</strain>
    </source>
</reference>
<keyword evidence="4" id="KW-0804">Transcription</keyword>
<dbReference type="InterPro" id="IPR036388">
    <property type="entry name" value="WH-like_DNA-bd_sf"/>
</dbReference>
<evidence type="ECO:0000259" key="5">
    <source>
        <dbReference type="PROSITE" id="PS50931"/>
    </source>
</evidence>
<dbReference type="SUPFAM" id="SSF46785">
    <property type="entry name" value="Winged helix' DNA-binding domain"/>
    <property type="match status" value="1"/>
</dbReference>
<proteinExistence type="inferred from homology"/>
<dbReference type="GO" id="GO:0003700">
    <property type="term" value="F:DNA-binding transcription factor activity"/>
    <property type="evidence" value="ECO:0007669"/>
    <property type="project" value="InterPro"/>
</dbReference>